<sequence>MAMPAINHIFAIELDTVLNNDMLDIDDNHVGIDINDLRSTDSYTAGYYDNKNGVNQNGLGPIKVD</sequence>
<evidence type="ECO:0000256" key="1">
    <source>
        <dbReference type="ARBA" id="ARBA00022734"/>
    </source>
</evidence>
<dbReference type="Gene3D" id="2.60.120.200">
    <property type="match status" value="1"/>
</dbReference>
<keyword evidence="4" id="KW-1185">Reference proteome</keyword>
<dbReference type="InterPro" id="IPR013320">
    <property type="entry name" value="ConA-like_dom_sf"/>
</dbReference>
<name>J3MIE1_ORYBR</name>
<accession>J3MIE1</accession>
<dbReference type="Pfam" id="PF00139">
    <property type="entry name" value="Lectin_legB"/>
    <property type="match status" value="1"/>
</dbReference>
<reference evidence="3" key="1">
    <citation type="journal article" date="2013" name="Nat. Commun.">
        <title>Whole-genome sequencing of Oryza brachyantha reveals mechanisms underlying Oryza genome evolution.</title>
        <authorList>
            <person name="Chen J."/>
            <person name="Huang Q."/>
            <person name="Gao D."/>
            <person name="Wang J."/>
            <person name="Lang Y."/>
            <person name="Liu T."/>
            <person name="Li B."/>
            <person name="Bai Z."/>
            <person name="Luis Goicoechea J."/>
            <person name="Liang C."/>
            <person name="Chen C."/>
            <person name="Zhang W."/>
            <person name="Sun S."/>
            <person name="Liao Y."/>
            <person name="Zhang X."/>
            <person name="Yang L."/>
            <person name="Song C."/>
            <person name="Wang M."/>
            <person name="Shi J."/>
            <person name="Liu G."/>
            <person name="Liu J."/>
            <person name="Zhou H."/>
            <person name="Zhou W."/>
            <person name="Yu Q."/>
            <person name="An N."/>
            <person name="Chen Y."/>
            <person name="Cai Q."/>
            <person name="Wang B."/>
            <person name="Liu B."/>
            <person name="Min J."/>
            <person name="Huang Y."/>
            <person name="Wu H."/>
            <person name="Li Z."/>
            <person name="Zhang Y."/>
            <person name="Yin Y."/>
            <person name="Song W."/>
            <person name="Jiang J."/>
            <person name="Jackson S.A."/>
            <person name="Wing R.A."/>
            <person name="Wang J."/>
            <person name="Chen M."/>
        </authorList>
    </citation>
    <scope>NUCLEOTIDE SEQUENCE [LARGE SCALE GENOMIC DNA]</scope>
    <source>
        <strain evidence="3">cv. IRGC 101232</strain>
    </source>
</reference>
<feature type="domain" description="Legume lectin" evidence="2">
    <location>
        <begin position="6"/>
        <end position="47"/>
    </location>
</feature>
<dbReference type="Gramene" id="OB07G11730.1">
    <property type="protein sequence ID" value="OB07G11730.1"/>
    <property type="gene ID" value="OB07G11730"/>
</dbReference>
<organism evidence="3">
    <name type="scientific">Oryza brachyantha</name>
    <name type="common">malo sina</name>
    <dbReference type="NCBI Taxonomy" id="4533"/>
    <lineage>
        <taxon>Eukaryota</taxon>
        <taxon>Viridiplantae</taxon>
        <taxon>Streptophyta</taxon>
        <taxon>Embryophyta</taxon>
        <taxon>Tracheophyta</taxon>
        <taxon>Spermatophyta</taxon>
        <taxon>Magnoliopsida</taxon>
        <taxon>Liliopsida</taxon>
        <taxon>Poales</taxon>
        <taxon>Poaceae</taxon>
        <taxon>BOP clade</taxon>
        <taxon>Oryzoideae</taxon>
        <taxon>Oryzeae</taxon>
        <taxon>Oryzinae</taxon>
        <taxon>Oryza</taxon>
    </lineage>
</organism>
<evidence type="ECO:0000259" key="2">
    <source>
        <dbReference type="Pfam" id="PF00139"/>
    </source>
</evidence>
<proteinExistence type="predicted"/>
<dbReference type="SUPFAM" id="SSF49899">
    <property type="entry name" value="Concanavalin A-like lectins/glucanases"/>
    <property type="match status" value="1"/>
</dbReference>
<dbReference type="AlphaFoldDB" id="J3MIE1"/>
<dbReference type="HOGENOM" id="CLU_2853346_0_0_1"/>
<evidence type="ECO:0000313" key="4">
    <source>
        <dbReference type="Proteomes" id="UP000006038"/>
    </source>
</evidence>
<reference evidence="3" key="2">
    <citation type="submission" date="2013-04" db="UniProtKB">
        <authorList>
            <consortium name="EnsemblPlants"/>
        </authorList>
    </citation>
    <scope>IDENTIFICATION</scope>
</reference>
<dbReference type="Proteomes" id="UP000006038">
    <property type="component" value="Chromosome 7"/>
</dbReference>
<keyword evidence="1" id="KW-0430">Lectin</keyword>
<dbReference type="STRING" id="4533.J3MIE1"/>
<evidence type="ECO:0000313" key="3">
    <source>
        <dbReference type="EnsemblPlants" id="OB07G11730.1"/>
    </source>
</evidence>
<dbReference type="GO" id="GO:0030246">
    <property type="term" value="F:carbohydrate binding"/>
    <property type="evidence" value="ECO:0007669"/>
    <property type="project" value="UniProtKB-KW"/>
</dbReference>
<dbReference type="InterPro" id="IPR001220">
    <property type="entry name" value="Legume_lectin_dom"/>
</dbReference>
<dbReference type="EnsemblPlants" id="OB07G11730.1">
    <property type="protein sequence ID" value="OB07G11730.1"/>
    <property type="gene ID" value="OB07G11730"/>
</dbReference>
<protein>
    <recommendedName>
        <fullName evidence="2">Legume lectin domain-containing protein</fullName>
    </recommendedName>
</protein>